<feature type="transmembrane region" description="Helical" evidence="1">
    <location>
        <begin position="432"/>
        <end position="449"/>
    </location>
</feature>
<feature type="transmembrane region" description="Helical" evidence="1">
    <location>
        <begin position="120"/>
        <end position="140"/>
    </location>
</feature>
<proteinExistence type="predicted"/>
<name>A0A1I5CJP5_PSUAM</name>
<keyword evidence="1" id="KW-0812">Transmembrane</keyword>
<feature type="transmembrane region" description="Helical" evidence="1">
    <location>
        <begin position="160"/>
        <end position="181"/>
    </location>
</feature>
<organism evidence="2 3">
    <name type="scientific">Pseudonocardia ammonioxydans</name>
    <dbReference type="NCBI Taxonomy" id="260086"/>
    <lineage>
        <taxon>Bacteria</taxon>
        <taxon>Bacillati</taxon>
        <taxon>Actinomycetota</taxon>
        <taxon>Actinomycetes</taxon>
        <taxon>Pseudonocardiales</taxon>
        <taxon>Pseudonocardiaceae</taxon>
        <taxon>Pseudonocardia</taxon>
    </lineage>
</organism>
<evidence type="ECO:0000313" key="2">
    <source>
        <dbReference type="EMBL" id="SFN87235.1"/>
    </source>
</evidence>
<feature type="transmembrane region" description="Helical" evidence="1">
    <location>
        <begin position="245"/>
        <end position="270"/>
    </location>
</feature>
<accession>A0A1I5CJP5</accession>
<feature type="transmembrane region" description="Helical" evidence="1">
    <location>
        <begin position="291"/>
        <end position="310"/>
    </location>
</feature>
<dbReference type="OrthoDB" id="4339140at2"/>
<dbReference type="STRING" id="260086.SAMN05216207_102345"/>
<feature type="transmembrane region" description="Helical" evidence="1">
    <location>
        <begin position="215"/>
        <end position="233"/>
    </location>
</feature>
<feature type="transmembrane region" description="Helical" evidence="1">
    <location>
        <begin position="322"/>
        <end position="344"/>
    </location>
</feature>
<feature type="transmembrane region" description="Helical" evidence="1">
    <location>
        <begin position="405"/>
        <end position="425"/>
    </location>
</feature>
<dbReference type="AlphaFoldDB" id="A0A1I5CJP5"/>
<feature type="transmembrane region" description="Helical" evidence="1">
    <location>
        <begin position="378"/>
        <end position="399"/>
    </location>
</feature>
<dbReference type="RefSeq" id="WP_143105460.1">
    <property type="nucleotide sequence ID" value="NZ_FOUY01000023.1"/>
</dbReference>
<keyword evidence="1" id="KW-0472">Membrane</keyword>
<dbReference type="EMBL" id="FOUY01000023">
    <property type="protein sequence ID" value="SFN87235.1"/>
    <property type="molecule type" value="Genomic_DNA"/>
</dbReference>
<evidence type="ECO:0000313" key="3">
    <source>
        <dbReference type="Proteomes" id="UP000199614"/>
    </source>
</evidence>
<reference evidence="2 3" key="1">
    <citation type="submission" date="2016-10" db="EMBL/GenBank/DDBJ databases">
        <authorList>
            <person name="de Groot N.N."/>
        </authorList>
    </citation>
    <scope>NUCLEOTIDE SEQUENCE [LARGE SCALE GENOMIC DNA]</scope>
    <source>
        <strain evidence="2 3">CGMCC 4.1877</strain>
    </source>
</reference>
<evidence type="ECO:0008006" key="4">
    <source>
        <dbReference type="Google" id="ProtNLM"/>
    </source>
</evidence>
<feature type="transmembrane region" description="Helical" evidence="1">
    <location>
        <begin position="461"/>
        <end position="483"/>
    </location>
</feature>
<keyword evidence="3" id="KW-1185">Reference proteome</keyword>
<protein>
    <recommendedName>
        <fullName evidence="4">Membrane protein involved in the export of O-antigen and teichoic acid</fullName>
    </recommendedName>
</protein>
<feature type="transmembrane region" description="Helical" evidence="1">
    <location>
        <begin position="93"/>
        <end position="114"/>
    </location>
</feature>
<gene>
    <name evidence="2" type="ORF">SAMN05216207_102345</name>
</gene>
<dbReference type="Proteomes" id="UP000199614">
    <property type="component" value="Unassembled WGS sequence"/>
</dbReference>
<feature type="transmembrane region" description="Helical" evidence="1">
    <location>
        <begin position="187"/>
        <end position="208"/>
    </location>
</feature>
<evidence type="ECO:0000256" key="1">
    <source>
        <dbReference type="SAM" id="Phobius"/>
    </source>
</evidence>
<keyword evidence="1" id="KW-1133">Transmembrane helix</keyword>
<sequence length="490" mass="50751">MTEESPRSSSGVVEHALRSSTVALEAAVVLESSGVNDEAVRRGHGAAGVFTLVDRRFAGSGPWGPYAPPQWVEPDARTSAAQAAPGARPTRWFFLRGLLYAVPAIVAFTLLPAADHVESALLLGGLLLSWAGGYGMTYLAWAYIGNYDVPAAHRFLRRSVLLGTLVALVVAVVAVYASLLLTVTMQVSLWTVLLLVGQTVYLLSAAALLMAGRELRLLVALLPAVAGAGYYAVAGGTAPPPGASLAAAAAHGPETLFLAVSVLLTLLFALEATRDARRPVNRLVEGVTASALLHCAYGLLIGLLVLFPALNELINDNFESLPMTVTLAALPLVVSMGVAEVLLLDNRRQIAGLLRSTGSVAGFVRAARQVYLVMAARFAAALTLMTVGLGGLGIALFGFSDLRYLSLGGTYVLLGVAIFAAMVLNTLGRIRLVLPVLGTGVAVLLAGAAGADHTVSDSAAIAWLAAVTAVMAAVLVGIAHRVVSEAASHR</sequence>